<evidence type="ECO:0000256" key="3">
    <source>
        <dbReference type="ARBA" id="ARBA00023163"/>
    </source>
</evidence>
<keyword evidence="2" id="KW-0238">DNA-binding</keyword>
<feature type="domain" description="HTH cro/C1-type" evidence="4">
    <location>
        <begin position="12"/>
        <end position="66"/>
    </location>
</feature>
<name>A0ABW4W4I0_9BACI</name>
<dbReference type="EMBL" id="JBHUHQ010000040">
    <property type="protein sequence ID" value="MFD2046609.1"/>
    <property type="molecule type" value="Genomic_DNA"/>
</dbReference>
<evidence type="ECO:0000259" key="4">
    <source>
        <dbReference type="PROSITE" id="PS50943"/>
    </source>
</evidence>
<sequence>MDRINTLVGDRVRELRKKKGWSQEELSYEAGVHYTFVGKVERGESNLILESVVKMTKALNVSLEEFFSTIDPSIGKEKSVLNQIILLLQNKSLEDQQRLYEIIQTVDKAFGNKE</sequence>
<reference evidence="6" key="1">
    <citation type="journal article" date="2019" name="Int. J. Syst. Evol. Microbiol.">
        <title>The Global Catalogue of Microorganisms (GCM) 10K type strain sequencing project: providing services to taxonomists for standard genome sequencing and annotation.</title>
        <authorList>
            <consortium name="The Broad Institute Genomics Platform"/>
            <consortium name="The Broad Institute Genome Sequencing Center for Infectious Disease"/>
            <person name="Wu L."/>
            <person name="Ma J."/>
        </authorList>
    </citation>
    <scope>NUCLEOTIDE SEQUENCE [LARGE SCALE GENOMIC DNA]</scope>
    <source>
        <strain evidence="6">R28</strain>
    </source>
</reference>
<dbReference type="SMART" id="SM00530">
    <property type="entry name" value="HTH_XRE"/>
    <property type="match status" value="1"/>
</dbReference>
<keyword evidence="6" id="KW-1185">Reference proteome</keyword>
<evidence type="ECO:0000256" key="1">
    <source>
        <dbReference type="ARBA" id="ARBA00023015"/>
    </source>
</evidence>
<dbReference type="Proteomes" id="UP001597383">
    <property type="component" value="Unassembled WGS sequence"/>
</dbReference>
<dbReference type="Pfam" id="PF01381">
    <property type="entry name" value="HTH_3"/>
    <property type="match status" value="1"/>
</dbReference>
<comment type="caution">
    <text evidence="5">The sequence shown here is derived from an EMBL/GenBank/DDBJ whole genome shotgun (WGS) entry which is preliminary data.</text>
</comment>
<dbReference type="InterPro" id="IPR050807">
    <property type="entry name" value="TransReg_Diox_bact_type"/>
</dbReference>
<evidence type="ECO:0000313" key="6">
    <source>
        <dbReference type="Proteomes" id="UP001597383"/>
    </source>
</evidence>
<evidence type="ECO:0000256" key="2">
    <source>
        <dbReference type="ARBA" id="ARBA00023125"/>
    </source>
</evidence>
<protein>
    <submittedName>
        <fullName evidence="5">Helix-turn-helix domain-containing protein</fullName>
    </submittedName>
</protein>
<gene>
    <name evidence="5" type="ORF">ACFSJF_20275</name>
</gene>
<dbReference type="PANTHER" id="PTHR46797">
    <property type="entry name" value="HTH-TYPE TRANSCRIPTIONAL REGULATOR"/>
    <property type="match status" value="1"/>
</dbReference>
<dbReference type="CDD" id="cd00093">
    <property type="entry name" value="HTH_XRE"/>
    <property type="match status" value="1"/>
</dbReference>
<dbReference type="RefSeq" id="WP_377558658.1">
    <property type="nucleotide sequence ID" value="NZ_JBHUHQ010000040.1"/>
</dbReference>
<dbReference type="SUPFAM" id="SSF47413">
    <property type="entry name" value="lambda repressor-like DNA-binding domains"/>
    <property type="match status" value="1"/>
</dbReference>
<proteinExistence type="predicted"/>
<dbReference type="InterPro" id="IPR001387">
    <property type="entry name" value="Cro/C1-type_HTH"/>
</dbReference>
<dbReference type="PANTHER" id="PTHR46797:SF23">
    <property type="entry name" value="HTH-TYPE TRANSCRIPTIONAL REGULATOR SUTR"/>
    <property type="match status" value="1"/>
</dbReference>
<keyword evidence="1" id="KW-0805">Transcription regulation</keyword>
<evidence type="ECO:0000313" key="5">
    <source>
        <dbReference type="EMBL" id="MFD2046609.1"/>
    </source>
</evidence>
<accession>A0ABW4W4I0</accession>
<dbReference type="PROSITE" id="PS50943">
    <property type="entry name" value="HTH_CROC1"/>
    <property type="match status" value="1"/>
</dbReference>
<dbReference type="InterPro" id="IPR010982">
    <property type="entry name" value="Lambda_DNA-bd_dom_sf"/>
</dbReference>
<keyword evidence="3" id="KW-0804">Transcription</keyword>
<dbReference type="Gene3D" id="1.10.260.40">
    <property type="entry name" value="lambda repressor-like DNA-binding domains"/>
    <property type="match status" value="1"/>
</dbReference>
<organism evidence="5 6">
    <name type="scientific">Ornithinibacillus salinisoli</name>
    <dbReference type="NCBI Taxonomy" id="1848459"/>
    <lineage>
        <taxon>Bacteria</taxon>
        <taxon>Bacillati</taxon>
        <taxon>Bacillota</taxon>
        <taxon>Bacilli</taxon>
        <taxon>Bacillales</taxon>
        <taxon>Bacillaceae</taxon>
        <taxon>Ornithinibacillus</taxon>
    </lineage>
</organism>